<protein>
    <submittedName>
        <fullName evidence="5">Uncharacterized protein</fullName>
    </submittedName>
</protein>
<sequence length="296" mass="32178">MRSAMHGAQSAAVTSASMGIGAAVVAVQLSVTLCIVGVNLVLSSVIKSKEVGSSAWERAKATELSIEKFLLDLVRRVYGITEGPVNVVIDHVHSMLDIANGLVNHAFGIESEPDPPECSVGRRAINLGSRVGETLSSRAHEEVIDPLCKHAKSITDQLSKSLDLADMIRERQAWALEKAEQINSSIADLKARLDEEAAKLNVNPEEILMNSVHQSSLQLANQLKQLKEKSHEVLTEAASLKLDAALAYVDKLQETVRGTKDVYQLKDDVLLEARSKLNELATWLSTLLIRDSTESP</sequence>
<dbReference type="Proteomes" id="UP001608902">
    <property type="component" value="Unassembled WGS sequence"/>
</dbReference>
<evidence type="ECO:0000256" key="1">
    <source>
        <dbReference type="ARBA" id="ARBA00004502"/>
    </source>
</evidence>
<dbReference type="Pfam" id="PF03036">
    <property type="entry name" value="Perilipin"/>
    <property type="match status" value="1"/>
</dbReference>
<evidence type="ECO:0000313" key="5">
    <source>
        <dbReference type="EMBL" id="MFH4982134.1"/>
    </source>
</evidence>
<comment type="subcellular location">
    <subcellularLocation>
        <location evidence="1">Lipid droplet</location>
    </subcellularLocation>
</comment>
<keyword evidence="4" id="KW-1133">Transmembrane helix</keyword>
<evidence type="ECO:0000256" key="4">
    <source>
        <dbReference type="SAM" id="Phobius"/>
    </source>
</evidence>
<keyword evidence="6" id="KW-1185">Reference proteome</keyword>
<evidence type="ECO:0000313" key="6">
    <source>
        <dbReference type="Proteomes" id="UP001608902"/>
    </source>
</evidence>
<dbReference type="InterPro" id="IPR004279">
    <property type="entry name" value="Perilipin"/>
</dbReference>
<dbReference type="GO" id="GO:0005811">
    <property type="term" value="C:lipid droplet"/>
    <property type="evidence" value="ECO:0007669"/>
    <property type="project" value="UniProtKB-SubCell"/>
</dbReference>
<accession>A0ABD6EVB8</accession>
<name>A0ABD6EVB8_9BILA</name>
<keyword evidence="4" id="KW-0472">Membrane</keyword>
<reference evidence="5 6" key="1">
    <citation type="submission" date="2024-08" db="EMBL/GenBank/DDBJ databases">
        <title>Gnathostoma spinigerum genome.</title>
        <authorList>
            <person name="Gonzalez-Bertolin B."/>
            <person name="Monzon S."/>
            <person name="Zaballos A."/>
            <person name="Jimenez P."/>
            <person name="Dekumyoy P."/>
            <person name="Varona S."/>
            <person name="Cuesta I."/>
            <person name="Sumanam S."/>
            <person name="Adisakwattana P."/>
            <person name="Gasser R.B."/>
            <person name="Hernandez-Gonzalez A."/>
            <person name="Young N.D."/>
            <person name="Perteguer M.J."/>
        </authorList>
    </citation>
    <scope>NUCLEOTIDE SEQUENCE [LARGE SCALE GENOMIC DNA]</scope>
    <source>
        <strain evidence="5">AL3</strain>
        <tissue evidence="5">Liver</tissue>
    </source>
</reference>
<comment type="caution">
    <text evidence="5">The sequence shown here is derived from an EMBL/GenBank/DDBJ whole genome shotgun (WGS) entry which is preliminary data.</text>
</comment>
<evidence type="ECO:0000256" key="2">
    <source>
        <dbReference type="ARBA" id="ARBA00006311"/>
    </source>
</evidence>
<organism evidence="5 6">
    <name type="scientific">Gnathostoma spinigerum</name>
    <dbReference type="NCBI Taxonomy" id="75299"/>
    <lineage>
        <taxon>Eukaryota</taxon>
        <taxon>Metazoa</taxon>
        <taxon>Ecdysozoa</taxon>
        <taxon>Nematoda</taxon>
        <taxon>Chromadorea</taxon>
        <taxon>Rhabditida</taxon>
        <taxon>Spirurina</taxon>
        <taxon>Gnathostomatomorpha</taxon>
        <taxon>Gnathostomatoidea</taxon>
        <taxon>Gnathostomatidae</taxon>
        <taxon>Gnathostoma</taxon>
    </lineage>
</organism>
<keyword evidence="4" id="KW-0812">Transmembrane</keyword>
<proteinExistence type="inferred from homology"/>
<keyword evidence="3" id="KW-0551">Lipid droplet</keyword>
<dbReference type="EMBL" id="JBGFUD010008557">
    <property type="protein sequence ID" value="MFH4982134.1"/>
    <property type="molecule type" value="Genomic_DNA"/>
</dbReference>
<feature type="transmembrane region" description="Helical" evidence="4">
    <location>
        <begin position="20"/>
        <end position="42"/>
    </location>
</feature>
<gene>
    <name evidence="5" type="ORF">AB6A40_008843</name>
</gene>
<comment type="similarity">
    <text evidence="2">Belongs to the perilipin family.</text>
</comment>
<dbReference type="AlphaFoldDB" id="A0ABD6EVB8"/>
<evidence type="ECO:0000256" key="3">
    <source>
        <dbReference type="ARBA" id="ARBA00022677"/>
    </source>
</evidence>